<reference evidence="3" key="1">
    <citation type="journal article" date="2022" name="bioRxiv">
        <title>Sequencing and chromosome-scale assembly of the giantPleurodeles waltlgenome.</title>
        <authorList>
            <person name="Brown T."/>
            <person name="Elewa A."/>
            <person name="Iarovenko S."/>
            <person name="Subramanian E."/>
            <person name="Araus A.J."/>
            <person name="Petzold A."/>
            <person name="Susuki M."/>
            <person name="Suzuki K.-i.T."/>
            <person name="Hayashi T."/>
            <person name="Toyoda A."/>
            <person name="Oliveira C."/>
            <person name="Osipova E."/>
            <person name="Leigh N.D."/>
            <person name="Simon A."/>
            <person name="Yun M.H."/>
        </authorList>
    </citation>
    <scope>NUCLEOTIDE SEQUENCE</scope>
    <source>
        <strain evidence="3">20211129_DDA</strain>
        <tissue evidence="3">Liver</tissue>
    </source>
</reference>
<feature type="signal peptide" evidence="2">
    <location>
        <begin position="1"/>
        <end position="18"/>
    </location>
</feature>
<gene>
    <name evidence="3" type="ORF">NDU88_006716</name>
</gene>
<dbReference type="AlphaFoldDB" id="A0AAV7QII9"/>
<evidence type="ECO:0000313" key="3">
    <source>
        <dbReference type="EMBL" id="KAJ1140361.1"/>
    </source>
</evidence>
<feature type="compositionally biased region" description="Basic and acidic residues" evidence="1">
    <location>
        <begin position="271"/>
        <end position="282"/>
    </location>
</feature>
<sequence length="282" mass="29557">MLETLLLLWALLIRQRLIYHWLPPALFRLCRRGSSLPHQAGPIYDGRAQARSDHQRGGGAAANSRSALSSQASARPVPASGGGPGRKPTVSRGRGSTPEGHRGSRSPAGERSFSPAPGKGRSAEAGQRSVLALARPKFGPAGVPSPCAAAARGEVPRQDTQGATPRPQATPVLHAAPSSRAAQPGRGQAGGRGAPAAAPQLVISRIRFTGESDGATPMPRVRCTHLSQASLLFRFGSLTAPLSVSLDGPARGQLPRVHASRSHPRARGRSRHVDVHTRDQDK</sequence>
<feature type="compositionally biased region" description="Low complexity" evidence="1">
    <location>
        <begin position="61"/>
        <end position="75"/>
    </location>
</feature>
<protein>
    <submittedName>
        <fullName evidence="3">Uncharacterized protein</fullName>
    </submittedName>
</protein>
<accession>A0AAV7QII9</accession>
<keyword evidence="2" id="KW-0732">Signal</keyword>
<evidence type="ECO:0000256" key="2">
    <source>
        <dbReference type="SAM" id="SignalP"/>
    </source>
</evidence>
<name>A0AAV7QII9_PLEWA</name>
<organism evidence="3 4">
    <name type="scientific">Pleurodeles waltl</name>
    <name type="common">Iberian ribbed newt</name>
    <dbReference type="NCBI Taxonomy" id="8319"/>
    <lineage>
        <taxon>Eukaryota</taxon>
        <taxon>Metazoa</taxon>
        <taxon>Chordata</taxon>
        <taxon>Craniata</taxon>
        <taxon>Vertebrata</taxon>
        <taxon>Euteleostomi</taxon>
        <taxon>Amphibia</taxon>
        <taxon>Batrachia</taxon>
        <taxon>Caudata</taxon>
        <taxon>Salamandroidea</taxon>
        <taxon>Salamandridae</taxon>
        <taxon>Pleurodelinae</taxon>
        <taxon>Pleurodeles</taxon>
    </lineage>
</organism>
<keyword evidence="4" id="KW-1185">Reference proteome</keyword>
<feature type="region of interest" description="Disordered" evidence="1">
    <location>
        <begin position="245"/>
        <end position="282"/>
    </location>
</feature>
<proteinExistence type="predicted"/>
<feature type="chain" id="PRO_5043821068" evidence="2">
    <location>
        <begin position="19"/>
        <end position="282"/>
    </location>
</feature>
<comment type="caution">
    <text evidence="3">The sequence shown here is derived from an EMBL/GenBank/DDBJ whole genome shotgun (WGS) entry which is preliminary data.</text>
</comment>
<evidence type="ECO:0000256" key="1">
    <source>
        <dbReference type="SAM" id="MobiDB-lite"/>
    </source>
</evidence>
<evidence type="ECO:0000313" key="4">
    <source>
        <dbReference type="Proteomes" id="UP001066276"/>
    </source>
</evidence>
<feature type="compositionally biased region" description="Basic residues" evidence="1">
    <location>
        <begin position="258"/>
        <end position="270"/>
    </location>
</feature>
<dbReference type="Proteomes" id="UP001066276">
    <property type="component" value="Chromosome 6"/>
</dbReference>
<feature type="region of interest" description="Disordered" evidence="1">
    <location>
        <begin position="49"/>
        <end position="197"/>
    </location>
</feature>
<dbReference type="EMBL" id="JANPWB010000010">
    <property type="protein sequence ID" value="KAJ1140361.1"/>
    <property type="molecule type" value="Genomic_DNA"/>
</dbReference>